<feature type="non-terminal residue" evidence="2">
    <location>
        <position position="40"/>
    </location>
</feature>
<sequence length="40" mass="4326">MSRPVHFQTKFLTASQVSPTPSNEATTSSPPLMISLLLIP</sequence>
<name>A0A1R0H0Y0_9FUNG</name>
<comment type="caution">
    <text evidence="2">The sequence shown here is derived from an EMBL/GenBank/DDBJ whole genome shotgun (WGS) entry which is preliminary data.</text>
</comment>
<organism evidence="2 3">
    <name type="scientific">Smittium mucronatum</name>
    <dbReference type="NCBI Taxonomy" id="133383"/>
    <lineage>
        <taxon>Eukaryota</taxon>
        <taxon>Fungi</taxon>
        <taxon>Fungi incertae sedis</taxon>
        <taxon>Zoopagomycota</taxon>
        <taxon>Kickxellomycotina</taxon>
        <taxon>Harpellomycetes</taxon>
        <taxon>Harpellales</taxon>
        <taxon>Legeriomycetaceae</taxon>
        <taxon>Smittium</taxon>
    </lineage>
</organism>
<dbReference type="Proteomes" id="UP000187455">
    <property type="component" value="Unassembled WGS sequence"/>
</dbReference>
<reference evidence="2 3" key="1">
    <citation type="journal article" date="2016" name="Mol. Biol. Evol.">
        <title>Genome-Wide Survey of Gut Fungi (Harpellales) Reveals the First Horizontally Transferred Ubiquitin Gene from a Mosquito Host.</title>
        <authorList>
            <person name="Wang Y."/>
            <person name="White M.M."/>
            <person name="Kvist S."/>
            <person name="Moncalvo J.M."/>
        </authorList>
    </citation>
    <scope>NUCLEOTIDE SEQUENCE [LARGE SCALE GENOMIC DNA]</scope>
    <source>
        <strain evidence="2 3">ALG-7-W6</strain>
    </source>
</reference>
<keyword evidence="3" id="KW-1185">Reference proteome</keyword>
<accession>A0A1R0H0Y0</accession>
<evidence type="ECO:0000256" key="1">
    <source>
        <dbReference type="SAM" id="MobiDB-lite"/>
    </source>
</evidence>
<dbReference type="AlphaFoldDB" id="A0A1R0H0Y0"/>
<protein>
    <submittedName>
        <fullName evidence="2">Uncharacterized protein</fullName>
    </submittedName>
</protein>
<dbReference type="EMBL" id="LSSL01001242">
    <property type="protein sequence ID" value="OLY82785.1"/>
    <property type="molecule type" value="Genomic_DNA"/>
</dbReference>
<proteinExistence type="predicted"/>
<feature type="region of interest" description="Disordered" evidence="1">
    <location>
        <begin position="1"/>
        <end position="29"/>
    </location>
</feature>
<evidence type="ECO:0000313" key="3">
    <source>
        <dbReference type="Proteomes" id="UP000187455"/>
    </source>
</evidence>
<gene>
    <name evidence="2" type="ORF">AYI68_g3082</name>
</gene>
<feature type="compositionally biased region" description="Polar residues" evidence="1">
    <location>
        <begin position="10"/>
        <end position="27"/>
    </location>
</feature>
<evidence type="ECO:0000313" key="2">
    <source>
        <dbReference type="EMBL" id="OLY82785.1"/>
    </source>
</evidence>